<dbReference type="OrthoDB" id="9803963at2"/>
<dbReference type="PANTHER" id="PTHR11776:SF7">
    <property type="entry name" value="PHOSPHORIBOSYLTRANSFERASE DOMAIN-CONTAINING PROTEIN"/>
    <property type="match status" value="1"/>
</dbReference>
<dbReference type="NCBIfam" id="NF002636">
    <property type="entry name" value="PRK02304.1-5"/>
    <property type="match status" value="1"/>
</dbReference>
<comment type="function">
    <text evidence="11">Catalyzes a salvage reaction resulting in the formation of AMP, that is energically less costly than de novo synthesis.</text>
</comment>
<evidence type="ECO:0000256" key="6">
    <source>
        <dbReference type="ARBA" id="ARBA00011893"/>
    </source>
</evidence>
<keyword evidence="7 11" id="KW-0963">Cytoplasm</keyword>
<gene>
    <name evidence="11" type="primary">apt</name>
    <name evidence="13" type="ORF">SAMN06265795_11686</name>
</gene>
<evidence type="ECO:0000256" key="5">
    <source>
        <dbReference type="ARBA" id="ARBA00011738"/>
    </source>
</evidence>
<dbReference type="GO" id="GO:0005737">
    <property type="term" value="C:cytoplasm"/>
    <property type="evidence" value="ECO:0007669"/>
    <property type="project" value="UniProtKB-SubCell"/>
</dbReference>
<sequence length="173" mass="18017">MTNFLDHLTSVPDFPVPGVTFRDISPLLASAQAFADAIGAMKELCSQHAFSHLAGIESRGFIFGSALAVACERGFVMVRKPGKLPTKTISESYGLEYGSDRLEIEEGLLPAGASVILVDDVLATGGTLIATARLMARAGATVAGAVCLLDIGALDGKRRLQEAGIGVKTLLTV</sequence>
<evidence type="ECO:0000256" key="3">
    <source>
        <dbReference type="ARBA" id="ARBA00004659"/>
    </source>
</evidence>
<evidence type="ECO:0000256" key="4">
    <source>
        <dbReference type="ARBA" id="ARBA00008391"/>
    </source>
</evidence>
<accession>A0A239KN69</accession>
<dbReference type="InterPro" id="IPR005764">
    <property type="entry name" value="Ade_phspho_trans"/>
</dbReference>
<dbReference type="InterPro" id="IPR029057">
    <property type="entry name" value="PRTase-like"/>
</dbReference>
<dbReference type="GO" id="GO:0006168">
    <property type="term" value="P:adenine salvage"/>
    <property type="evidence" value="ECO:0007669"/>
    <property type="project" value="InterPro"/>
</dbReference>
<comment type="similarity">
    <text evidence="4 11">Belongs to the purine/pyrimidine phosphoribosyltransferase family.</text>
</comment>
<evidence type="ECO:0000313" key="14">
    <source>
        <dbReference type="Proteomes" id="UP000198284"/>
    </source>
</evidence>
<keyword evidence="9 11" id="KW-0808">Transferase</keyword>
<dbReference type="InterPro" id="IPR050120">
    <property type="entry name" value="Adenine_PRTase"/>
</dbReference>
<dbReference type="FunFam" id="3.40.50.2020:FF:000021">
    <property type="entry name" value="Adenine phosphoribosyltransferase"/>
    <property type="match status" value="1"/>
</dbReference>
<dbReference type="NCBIfam" id="NF002634">
    <property type="entry name" value="PRK02304.1-3"/>
    <property type="match status" value="1"/>
</dbReference>
<dbReference type="InterPro" id="IPR000836">
    <property type="entry name" value="PRTase_dom"/>
</dbReference>
<evidence type="ECO:0000256" key="1">
    <source>
        <dbReference type="ARBA" id="ARBA00000868"/>
    </source>
</evidence>
<evidence type="ECO:0000256" key="11">
    <source>
        <dbReference type="HAMAP-Rule" id="MF_00004"/>
    </source>
</evidence>
<comment type="catalytic activity">
    <reaction evidence="1 11">
        <text>AMP + diphosphate = 5-phospho-alpha-D-ribose 1-diphosphate + adenine</text>
        <dbReference type="Rhea" id="RHEA:16609"/>
        <dbReference type="ChEBI" id="CHEBI:16708"/>
        <dbReference type="ChEBI" id="CHEBI:33019"/>
        <dbReference type="ChEBI" id="CHEBI:58017"/>
        <dbReference type="ChEBI" id="CHEBI:456215"/>
        <dbReference type="EC" id="2.4.2.7"/>
    </reaction>
</comment>
<comment type="subunit">
    <text evidence="5 11">Homodimer.</text>
</comment>
<protein>
    <recommendedName>
        <fullName evidence="6 11">Adenine phosphoribosyltransferase</fullName>
        <shortName evidence="11">APRT</shortName>
        <ecNumber evidence="6 11">2.4.2.7</ecNumber>
    </recommendedName>
</protein>
<reference evidence="13 14" key="1">
    <citation type="submission" date="2017-06" db="EMBL/GenBank/DDBJ databases">
        <authorList>
            <person name="Kim H.J."/>
            <person name="Triplett B.A."/>
        </authorList>
    </citation>
    <scope>NUCLEOTIDE SEQUENCE [LARGE SCALE GENOMIC DNA]</scope>
    <source>
        <strain evidence="13 14">U15</strain>
    </source>
</reference>
<evidence type="ECO:0000256" key="8">
    <source>
        <dbReference type="ARBA" id="ARBA00022676"/>
    </source>
</evidence>
<dbReference type="Gene3D" id="3.40.50.2020">
    <property type="match status" value="1"/>
</dbReference>
<dbReference type="Pfam" id="PF00156">
    <property type="entry name" value="Pribosyltran"/>
    <property type="match status" value="1"/>
</dbReference>
<evidence type="ECO:0000313" key="13">
    <source>
        <dbReference type="EMBL" id="SNT19118.1"/>
    </source>
</evidence>
<dbReference type="PANTHER" id="PTHR11776">
    <property type="entry name" value="ADENINE PHOSPHORIBOSYLTRANSFERASE"/>
    <property type="match status" value="1"/>
</dbReference>
<dbReference type="UniPathway" id="UPA00588">
    <property type="reaction ID" value="UER00646"/>
</dbReference>
<dbReference type="Proteomes" id="UP000198284">
    <property type="component" value="Unassembled WGS sequence"/>
</dbReference>
<evidence type="ECO:0000256" key="10">
    <source>
        <dbReference type="ARBA" id="ARBA00022726"/>
    </source>
</evidence>
<feature type="domain" description="Phosphoribosyltransferase" evidence="12">
    <location>
        <begin position="33"/>
        <end position="152"/>
    </location>
</feature>
<comment type="pathway">
    <text evidence="3 11">Purine metabolism; AMP biosynthesis via salvage pathway; AMP from adenine: step 1/1.</text>
</comment>
<keyword evidence="8 11" id="KW-0328">Glycosyltransferase</keyword>
<evidence type="ECO:0000259" key="12">
    <source>
        <dbReference type="Pfam" id="PF00156"/>
    </source>
</evidence>
<dbReference type="GO" id="GO:0006166">
    <property type="term" value="P:purine ribonucleoside salvage"/>
    <property type="evidence" value="ECO:0007669"/>
    <property type="project" value="UniProtKB-KW"/>
</dbReference>
<dbReference type="EC" id="2.4.2.7" evidence="6 11"/>
<dbReference type="GO" id="GO:0003999">
    <property type="term" value="F:adenine phosphoribosyltransferase activity"/>
    <property type="evidence" value="ECO:0007669"/>
    <property type="project" value="UniProtKB-UniRule"/>
</dbReference>
<keyword evidence="14" id="KW-1185">Reference proteome</keyword>
<dbReference type="CDD" id="cd06223">
    <property type="entry name" value="PRTases_typeI"/>
    <property type="match status" value="1"/>
</dbReference>
<keyword evidence="10 11" id="KW-0660">Purine salvage</keyword>
<comment type="subcellular location">
    <subcellularLocation>
        <location evidence="2 11">Cytoplasm</location>
    </subcellularLocation>
</comment>
<dbReference type="AlphaFoldDB" id="A0A239KN69"/>
<evidence type="ECO:0000256" key="9">
    <source>
        <dbReference type="ARBA" id="ARBA00022679"/>
    </source>
</evidence>
<evidence type="ECO:0000256" key="7">
    <source>
        <dbReference type="ARBA" id="ARBA00022490"/>
    </source>
</evidence>
<organism evidence="13 14">
    <name type="scientific">Noviherbaspirillum humi</name>
    <dbReference type="NCBI Taxonomy" id="1688639"/>
    <lineage>
        <taxon>Bacteria</taxon>
        <taxon>Pseudomonadati</taxon>
        <taxon>Pseudomonadota</taxon>
        <taxon>Betaproteobacteria</taxon>
        <taxon>Burkholderiales</taxon>
        <taxon>Oxalobacteraceae</taxon>
        <taxon>Noviherbaspirillum</taxon>
    </lineage>
</organism>
<dbReference type="GO" id="GO:0044209">
    <property type="term" value="P:AMP salvage"/>
    <property type="evidence" value="ECO:0007669"/>
    <property type="project" value="UniProtKB-UniRule"/>
</dbReference>
<name>A0A239KN69_9BURK</name>
<proteinExistence type="inferred from homology"/>
<dbReference type="SUPFAM" id="SSF53271">
    <property type="entry name" value="PRTase-like"/>
    <property type="match status" value="1"/>
</dbReference>
<dbReference type="EMBL" id="FZOT01000016">
    <property type="protein sequence ID" value="SNT19118.1"/>
    <property type="molecule type" value="Genomic_DNA"/>
</dbReference>
<dbReference type="RefSeq" id="WP_089400960.1">
    <property type="nucleotide sequence ID" value="NZ_FZOT01000016.1"/>
</dbReference>
<evidence type="ECO:0000256" key="2">
    <source>
        <dbReference type="ARBA" id="ARBA00004496"/>
    </source>
</evidence>
<dbReference type="HAMAP" id="MF_00004">
    <property type="entry name" value="Aden_phosphoribosyltr"/>
    <property type="match status" value="1"/>
</dbReference>